<dbReference type="AlphaFoldDB" id="A0A6N7F2K0"/>
<organism evidence="2 3">
    <name type="scientific">Ostreibacterium oceani</name>
    <dbReference type="NCBI Taxonomy" id="2654998"/>
    <lineage>
        <taxon>Bacteria</taxon>
        <taxon>Pseudomonadati</taxon>
        <taxon>Pseudomonadota</taxon>
        <taxon>Gammaproteobacteria</taxon>
        <taxon>Cardiobacteriales</taxon>
        <taxon>Ostreibacteriaceae</taxon>
        <taxon>Ostreibacterium</taxon>
    </lineage>
</organism>
<dbReference type="RefSeq" id="WP_152811014.1">
    <property type="nucleotide sequence ID" value="NZ_WHNW01000032.1"/>
</dbReference>
<protein>
    <submittedName>
        <fullName evidence="2">Uncharacterized protein</fullName>
    </submittedName>
</protein>
<keyword evidence="3" id="KW-1185">Reference proteome</keyword>
<reference evidence="2 3" key="1">
    <citation type="submission" date="2019-10" db="EMBL/GenBank/DDBJ databases">
        <title>Cardiobacteriales fam. a chemoheterotrophic member of the order Cardiobacteriales, and proposal of Cardiobacteriales fam. nov.</title>
        <authorList>
            <person name="Wang C."/>
        </authorList>
    </citation>
    <scope>NUCLEOTIDE SEQUENCE [LARGE SCALE GENOMIC DNA]</scope>
    <source>
        <strain evidence="2 3">ML27</strain>
    </source>
</reference>
<feature type="compositionally biased region" description="Polar residues" evidence="1">
    <location>
        <begin position="78"/>
        <end position="89"/>
    </location>
</feature>
<evidence type="ECO:0000313" key="3">
    <source>
        <dbReference type="Proteomes" id="UP000471298"/>
    </source>
</evidence>
<proteinExistence type="predicted"/>
<comment type="caution">
    <text evidence="2">The sequence shown here is derived from an EMBL/GenBank/DDBJ whole genome shotgun (WGS) entry which is preliminary data.</text>
</comment>
<name>A0A6N7F2K0_9GAMM</name>
<evidence type="ECO:0000313" key="2">
    <source>
        <dbReference type="EMBL" id="MPV87028.1"/>
    </source>
</evidence>
<evidence type="ECO:0000256" key="1">
    <source>
        <dbReference type="SAM" id="MobiDB-lite"/>
    </source>
</evidence>
<dbReference type="Proteomes" id="UP000471298">
    <property type="component" value="Unassembled WGS sequence"/>
</dbReference>
<gene>
    <name evidence="2" type="ORF">GCU85_09860</name>
</gene>
<dbReference type="InParanoid" id="A0A6N7F2K0"/>
<sequence>MSAIGSDDQDLTGATIDASNVLTLSIEDGASTTVDLSAYLDNTDDQTLSSDGSAGNLSIEDGNTLTLNVNDADADPTNEIQDLSLTGNM</sequence>
<accession>A0A6N7F2K0</accession>
<dbReference type="EMBL" id="WHNW01000032">
    <property type="protein sequence ID" value="MPV87028.1"/>
    <property type="molecule type" value="Genomic_DNA"/>
</dbReference>
<feature type="region of interest" description="Disordered" evidence="1">
    <location>
        <begin position="67"/>
        <end position="89"/>
    </location>
</feature>